<reference evidence="2 3" key="1">
    <citation type="submission" date="2019-03" db="EMBL/GenBank/DDBJ databases">
        <title>First draft genome of Liparis tanakae, snailfish: a comprehensive survey of snailfish specific genes.</title>
        <authorList>
            <person name="Kim W."/>
            <person name="Song I."/>
            <person name="Jeong J.-H."/>
            <person name="Kim D."/>
            <person name="Kim S."/>
            <person name="Ryu S."/>
            <person name="Song J.Y."/>
            <person name="Lee S.K."/>
        </authorList>
    </citation>
    <scope>NUCLEOTIDE SEQUENCE [LARGE SCALE GENOMIC DNA]</scope>
    <source>
        <tissue evidence="2">Muscle</tissue>
    </source>
</reference>
<gene>
    <name evidence="2" type="ORF">EYF80_053314</name>
</gene>
<feature type="region of interest" description="Disordered" evidence="1">
    <location>
        <begin position="293"/>
        <end position="350"/>
    </location>
</feature>
<name>A0A4Z2F5W5_9TELE</name>
<protein>
    <submittedName>
        <fullName evidence="2">Uncharacterized protein</fullName>
    </submittedName>
</protein>
<evidence type="ECO:0000256" key="1">
    <source>
        <dbReference type="SAM" id="MobiDB-lite"/>
    </source>
</evidence>
<sequence length="373" mass="41101">MEALTKTLGGHLLGRFGTSKPSSFTRSLRLQSHREIMKMSSRSFPSRRRSSWELNSPLEASTRGQSTNVTVSSASCDTGTTDRWSSWLVFRHWRTQRKSLRWWSPDRNSSLPQTFSTRGSAASYSSPSSAATLLKNASRTLGVALKSTWMLKLILLMSVGTGALVTHGSVAYSSASRSLSSCLLGEDSFLRVNVSSPSRSDASRSRSCPIRYSRLRCCFFLSSGSTAVGGLTAMCADRWPAASHAQPQLVDAALRREEDRHHADAVLLVAGRFPALELADELQVVLGAALRRQAGQRVHGPRRQRGQQHREVHEDREERTPPTPAPAALSLTDQTGHKQRREDRRTHQTDVLQECTGPVWVVGLAGSGEQMHL</sequence>
<dbReference type="AlphaFoldDB" id="A0A4Z2F5W5"/>
<comment type="caution">
    <text evidence="2">The sequence shown here is derived from an EMBL/GenBank/DDBJ whole genome shotgun (WGS) entry which is preliminary data.</text>
</comment>
<accession>A0A4Z2F5W5</accession>
<keyword evidence="3" id="KW-1185">Reference proteome</keyword>
<proteinExistence type="predicted"/>
<dbReference type="EMBL" id="SRLO01001607">
    <property type="protein sequence ID" value="TNN36519.1"/>
    <property type="molecule type" value="Genomic_DNA"/>
</dbReference>
<organism evidence="2 3">
    <name type="scientific">Liparis tanakae</name>
    <name type="common">Tanaka's snailfish</name>
    <dbReference type="NCBI Taxonomy" id="230148"/>
    <lineage>
        <taxon>Eukaryota</taxon>
        <taxon>Metazoa</taxon>
        <taxon>Chordata</taxon>
        <taxon>Craniata</taxon>
        <taxon>Vertebrata</taxon>
        <taxon>Euteleostomi</taxon>
        <taxon>Actinopterygii</taxon>
        <taxon>Neopterygii</taxon>
        <taxon>Teleostei</taxon>
        <taxon>Neoteleostei</taxon>
        <taxon>Acanthomorphata</taxon>
        <taxon>Eupercaria</taxon>
        <taxon>Perciformes</taxon>
        <taxon>Cottioidei</taxon>
        <taxon>Cottales</taxon>
        <taxon>Liparidae</taxon>
        <taxon>Liparis</taxon>
    </lineage>
</organism>
<evidence type="ECO:0000313" key="2">
    <source>
        <dbReference type="EMBL" id="TNN36519.1"/>
    </source>
</evidence>
<dbReference type="Proteomes" id="UP000314294">
    <property type="component" value="Unassembled WGS sequence"/>
</dbReference>
<feature type="compositionally biased region" description="Basic and acidic residues" evidence="1">
    <location>
        <begin position="308"/>
        <end position="320"/>
    </location>
</feature>
<evidence type="ECO:0000313" key="3">
    <source>
        <dbReference type="Proteomes" id="UP000314294"/>
    </source>
</evidence>